<dbReference type="PRINTS" id="PR00081">
    <property type="entry name" value="GDHRDH"/>
</dbReference>
<evidence type="ECO:0000313" key="4">
    <source>
        <dbReference type="EMBL" id="KAL3421390.1"/>
    </source>
</evidence>
<gene>
    <name evidence="4" type="ORF">PVAG01_07835</name>
</gene>
<reference evidence="4 5" key="1">
    <citation type="submission" date="2024-06" db="EMBL/GenBank/DDBJ databases">
        <title>Complete genome of Phlyctema vagabunda strain 19-DSS-EL-015.</title>
        <authorList>
            <person name="Fiorenzani C."/>
        </authorList>
    </citation>
    <scope>NUCLEOTIDE SEQUENCE [LARGE SCALE GENOMIC DNA]</scope>
    <source>
        <strain evidence="4 5">19-DSS-EL-015</strain>
    </source>
</reference>
<evidence type="ECO:0000256" key="3">
    <source>
        <dbReference type="ARBA" id="ARBA00023002"/>
    </source>
</evidence>
<dbReference type="CDD" id="cd05233">
    <property type="entry name" value="SDR_c"/>
    <property type="match status" value="1"/>
</dbReference>
<evidence type="ECO:0000256" key="1">
    <source>
        <dbReference type="ARBA" id="ARBA00006484"/>
    </source>
</evidence>
<name>A0ABR4PDI9_9HELO</name>
<dbReference type="Proteomes" id="UP001629113">
    <property type="component" value="Unassembled WGS sequence"/>
</dbReference>
<dbReference type="PROSITE" id="PS00061">
    <property type="entry name" value="ADH_SHORT"/>
    <property type="match status" value="1"/>
</dbReference>
<comment type="caution">
    <text evidence="4">The sequence shown here is derived from an EMBL/GenBank/DDBJ whole genome shotgun (WGS) entry which is preliminary data.</text>
</comment>
<evidence type="ECO:0000313" key="5">
    <source>
        <dbReference type="Proteomes" id="UP001629113"/>
    </source>
</evidence>
<keyword evidence="2" id="KW-0521">NADP</keyword>
<keyword evidence="3" id="KW-0560">Oxidoreductase</keyword>
<dbReference type="InterPro" id="IPR020904">
    <property type="entry name" value="Sc_DH/Rdtase_CS"/>
</dbReference>
<dbReference type="PRINTS" id="PR00080">
    <property type="entry name" value="SDRFAMILY"/>
</dbReference>
<sequence>MSVPQILQPWSLSGKTAIVTGASRGIGRAIVLYLVKKGATRIAITYAKGVDAAEYVIEKCRSLGAKEVIAIQADLLDPVIATKIVKEVLEQFDTTTIDIVVNNAALTDQTKWQPIADTTLEIFSQNMHANVYATLAIINACMPYFPTYGGRVINISSVASKTANSDPNFVYGASKAALDSITRSYAATFATAKNATFNTVSVGPTETEAFQSNIELSSTPKSVVAQLVTAGARIGVPEDIAYIVGFLASEEGRWVNGANVSASGGFMPVIALQG</sequence>
<dbReference type="PANTHER" id="PTHR43639:SF1">
    <property type="entry name" value="SHORT-CHAIN DEHYDROGENASE_REDUCTASE FAMILY PROTEIN"/>
    <property type="match status" value="1"/>
</dbReference>
<organism evidence="4 5">
    <name type="scientific">Phlyctema vagabunda</name>
    <dbReference type="NCBI Taxonomy" id="108571"/>
    <lineage>
        <taxon>Eukaryota</taxon>
        <taxon>Fungi</taxon>
        <taxon>Dikarya</taxon>
        <taxon>Ascomycota</taxon>
        <taxon>Pezizomycotina</taxon>
        <taxon>Leotiomycetes</taxon>
        <taxon>Helotiales</taxon>
        <taxon>Dermateaceae</taxon>
        <taxon>Phlyctema</taxon>
    </lineage>
</organism>
<dbReference type="SUPFAM" id="SSF51735">
    <property type="entry name" value="NAD(P)-binding Rossmann-fold domains"/>
    <property type="match status" value="1"/>
</dbReference>
<dbReference type="InterPro" id="IPR036291">
    <property type="entry name" value="NAD(P)-bd_dom_sf"/>
</dbReference>
<accession>A0ABR4PDI9</accession>
<comment type="similarity">
    <text evidence="1">Belongs to the short-chain dehydrogenases/reductases (SDR) family.</text>
</comment>
<proteinExistence type="inferred from homology"/>
<keyword evidence="5" id="KW-1185">Reference proteome</keyword>
<dbReference type="Pfam" id="PF13561">
    <property type="entry name" value="adh_short_C2"/>
    <property type="match status" value="1"/>
</dbReference>
<dbReference type="EMBL" id="JBFCZG010000006">
    <property type="protein sequence ID" value="KAL3421390.1"/>
    <property type="molecule type" value="Genomic_DNA"/>
</dbReference>
<dbReference type="Gene3D" id="3.40.50.720">
    <property type="entry name" value="NAD(P)-binding Rossmann-like Domain"/>
    <property type="match status" value="1"/>
</dbReference>
<dbReference type="InterPro" id="IPR002347">
    <property type="entry name" value="SDR_fam"/>
</dbReference>
<evidence type="ECO:0000256" key="2">
    <source>
        <dbReference type="ARBA" id="ARBA00022857"/>
    </source>
</evidence>
<dbReference type="PANTHER" id="PTHR43639">
    <property type="entry name" value="OXIDOREDUCTASE, SHORT-CHAIN DEHYDROGENASE/REDUCTASE FAMILY (AFU_ORTHOLOGUE AFUA_5G02870)"/>
    <property type="match status" value="1"/>
</dbReference>
<protein>
    <submittedName>
        <fullName evidence="4">Short chain oxidoreductase</fullName>
    </submittedName>
</protein>